<reference evidence="1" key="1">
    <citation type="submission" date="2020-04" db="EMBL/GenBank/DDBJ databases">
        <authorList>
            <person name="Alioto T."/>
            <person name="Alioto T."/>
            <person name="Gomez Garrido J."/>
        </authorList>
    </citation>
    <scope>NUCLEOTIDE SEQUENCE</scope>
    <source>
        <strain evidence="1">A484AB</strain>
    </source>
</reference>
<gene>
    <name evidence="1" type="ORF">PACLA_8A008344</name>
</gene>
<comment type="caution">
    <text evidence="1">The sequence shown here is derived from an EMBL/GenBank/DDBJ whole genome shotgun (WGS) entry which is preliminary data.</text>
</comment>
<dbReference type="AlphaFoldDB" id="A0A7D9I7K6"/>
<name>A0A7D9I7K6_PARCT</name>
<evidence type="ECO:0000313" key="2">
    <source>
        <dbReference type="Proteomes" id="UP001152795"/>
    </source>
</evidence>
<organism evidence="1 2">
    <name type="scientific">Paramuricea clavata</name>
    <name type="common">Red gorgonian</name>
    <name type="synonym">Violescent sea-whip</name>
    <dbReference type="NCBI Taxonomy" id="317549"/>
    <lineage>
        <taxon>Eukaryota</taxon>
        <taxon>Metazoa</taxon>
        <taxon>Cnidaria</taxon>
        <taxon>Anthozoa</taxon>
        <taxon>Octocorallia</taxon>
        <taxon>Malacalcyonacea</taxon>
        <taxon>Plexauridae</taxon>
        <taxon>Paramuricea</taxon>
    </lineage>
</organism>
<dbReference type="OrthoDB" id="5986221at2759"/>
<proteinExistence type="predicted"/>
<accession>A0A7D9I7K6</accession>
<protein>
    <submittedName>
        <fullName evidence="1">Uncharacterized protein</fullName>
    </submittedName>
</protein>
<sequence length="194" mass="22085">MSLTKQQQLVLSGPLGRKNSLSKASKPFQNLKKDELIRELNTRRIYEGNTKKELEKLLTNELHGVQRVPALLYNNPTSTLESINCGKYKVLRLEPLHDIGKKATAFKDIIHCTIGGKDTKHTFDYRCALIILASKSSTIISSNLVQQLLTTLAEIQRIAYSSEAERTPKSVPRLHNMTWYHGMLFREIFGFTLK</sequence>
<keyword evidence="2" id="KW-1185">Reference proteome</keyword>
<evidence type="ECO:0000313" key="1">
    <source>
        <dbReference type="EMBL" id="CAB4001138.1"/>
    </source>
</evidence>
<dbReference type="EMBL" id="CACRXK020004013">
    <property type="protein sequence ID" value="CAB4001138.1"/>
    <property type="molecule type" value="Genomic_DNA"/>
</dbReference>
<dbReference type="Proteomes" id="UP001152795">
    <property type="component" value="Unassembled WGS sequence"/>
</dbReference>